<dbReference type="InterPro" id="IPR000209">
    <property type="entry name" value="Peptidase_S8/S53_dom"/>
</dbReference>
<evidence type="ECO:0000256" key="5">
    <source>
        <dbReference type="ARBA" id="ARBA00022729"/>
    </source>
</evidence>
<keyword evidence="6 9" id="KW-0378">Hydrolase</keyword>
<evidence type="ECO:0000256" key="2">
    <source>
        <dbReference type="ARBA" id="ARBA00011073"/>
    </source>
</evidence>
<dbReference type="InterPro" id="IPR036852">
    <property type="entry name" value="Peptidase_S8/S53_dom_sf"/>
</dbReference>
<dbReference type="RefSeq" id="WP_102768720.1">
    <property type="nucleotide sequence ID" value="NZ_POSP01000003.1"/>
</dbReference>
<dbReference type="OrthoDB" id="9790784at2"/>
<keyword evidence="4 9" id="KW-0645">Protease</keyword>
<comment type="similarity">
    <text evidence="2 9 10">Belongs to the peptidase S8 family.</text>
</comment>
<dbReference type="PANTHER" id="PTHR43806:SF11">
    <property type="entry name" value="CEREVISIN-RELATED"/>
    <property type="match status" value="1"/>
</dbReference>
<dbReference type="CDD" id="cd07496">
    <property type="entry name" value="Peptidases_S8_13"/>
    <property type="match status" value="1"/>
</dbReference>
<dbReference type="InterPro" id="IPR023827">
    <property type="entry name" value="Peptidase_S8_Asp-AS"/>
</dbReference>
<comment type="subcellular location">
    <subcellularLocation>
        <location evidence="1">Secreted</location>
    </subcellularLocation>
</comment>
<keyword evidence="8" id="KW-0865">Zymogen</keyword>
<evidence type="ECO:0000256" key="7">
    <source>
        <dbReference type="ARBA" id="ARBA00022825"/>
    </source>
</evidence>
<evidence type="ECO:0000256" key="6">
    <source>
        <dbReference type="ARBA" id="ARBA00022801"/>
    </source>
</evidence>
<keyword evidence="5 12" id="KW-0732">Signal</keyword>
<dbReference type="InterPro" id="IPR023828">
    <property type="entry name" value="Peptidase_S8_Ser-AS"/>
</dbReference>
<keyword evidence="3" id="KW-0964">Secreted</keyword>
<evidence type="ECO:0000256" key="1">
    <source>
        <dbReference type="ARBA" id="ARBA00004613"/>
    </source>
</evidence>
<evidence type="ECO:0000256" key="12">
    <source>
        <dbReference type="SAM" id="SignalP"/>
    </source>
</evidence>
<accession>A0A2N8KZG6</accession>
<dbReference type="AlphaFoldDB" id="A0A2N8KZG6"/>
<evidence type="ECO:0000256" key="11">
    <source>
        <dbReference type="SAM" id="MobiDB-lite"/>
    </source>
</evidence>
<dbReference type="InterPro" id="IPR050131">
    <property type="entry name" value="Peptidase_S8_subtilisin-like"/>
</dbReference>
<feature type="signal peptide" evidence="12">
    <location>
        <begin position="1"/>
        <end position="36"/>
    </location>
</feature>
<keyword evidence="15" id="KW-1185">Reference proteome</keyword>
<dbReference type="FunFam" id="3.40.50.200:FF:000022">
    <property type="entry name" value="Extracellular protease"/>
    <property type="match status" value="1"/>
</dbReference>
<dbReference type="GO" id="GO:0004252">
    <property type="term" value="F:serine-type endopeptidase activity"/>
    <property type="evidence" value="ECO:0007669"/>
    <property type="project" value="UniProtKB-UniRule"/>
</dbReference>
<comment type="caution">
    <text evidence="14">The sequence shown here is derived from an EMBL/GenBank/DDBJ whole genome shotgun (WGS) entry which is preliminary data.</text>
</comment>
<dbReference type="PROSITE" id="PS00136">
    <property type="entry name" value="SUBTILASE_ASP"/>
    <property type="match status" value="1"/>
</dbReference>
<dbReference type="InterPro" id="IPR022398">
    <property type="entry name" value="Peptidase_S8_His-AS"/>
</dbReference>
<evidence type="ECO:0000256" key="9">
    <source>
        <dbReference type="PROSITE-ProRule" id="PRU01240"/>
    </source>
</evidence>
<organism evidence="14 15">
    <name type="scientific">Kinneretia aquatilis</name>
    <dbReference type="NCBI Taxonomy" id="2070761"/>
    <lineage>
        <taxon>Bacteria</taxon>
        <taxon>Pseudomonadati</taxon>
        <taxon>Pseudomonadota</taxon>
        <taxon>Betaproteobacteria</taxon>
        <taxon>Burkholderiales</taxon>
        <taxon>Sphaerotilaceae</taxon>
        <taxon>Roseateles</taxon>
    </lineage>
</organism>
<reference evidence="14 15" key="1">
    <citation type="submission" date="2018-01" db="EMBL/GenBank/DDBJ databases">
        <title>Draft genome sequence of Paucibacter aquatile CR182 isolated from freshwater of the Nakdong River.</title>
        <authorList>
            <person name="Choi A."/>
            <person name="Chung E.J."/>
        </authorList>
    </citation>
    <scope>NUCLEOTIDE SEQUENCE [LARGE SCALE GENOMIC DNA]</scope>
    <source>
        <strain evidence="14 15">CR182</strain>
    </source>
</reference>
<dbReference type="GO" id="GO:0005576">
    <property type="term" value="C:extracellular region"/>
    <property type="evidence" value="ECO:0007669"/>
    <property type="project" value="UniProtKB-SubCell"/>
</dbReference>
<feature type="chain" id="PRO_5014866980" evidence="12">
    <location>
        <begin position="37"/>
        <end position="616"/>
    </location>
</feature>
<dbReference type="Pfam" id="PF00082">
    <property type="entry name" value="Peptidase_S8"/>
    <property type="match status" value="1"/>
</dbReference>
<dbReference type="EMBL" id="POSP01000003">
    <property type="protein sequence ID" value="PND38802.1"/>
    <property type="molecule type" value="Genomic_DNA"/>
</dbReference>
<evidence type="ECO:0000256" key="8">
    <source>
        <dbReference type="ARBA" id="ARBA00023145"/>
    </source>
</evidence>
<gene>
    <name evidence="14" type="ORF">C1O66_15570</name>
</gene>
<proteinExistence type="inferred from homology"/>
<dbReference type="PANTHER" id="PTHR43806">
    <property type="entry name" value="PEPTIDASE S8"/>
    <property type="match status" value="1"/>
</dbReference>
<dbReference type="InterPro" id="IPR034176">
    <property type="entry name" value="Peptidases_S8_13"/>
</dbReference>
<dbReference type="Proteomes" id="UP000235916">
    <property type="component" value="Unassembled WGS sequence"/>
</dbReference>
<evidence type="ECO:0000256" key="4">
    <source>
        <dbReference type="ARBA" id="ARBA00022670"/>
    </source>
</evidence>
<feature type="domain" description="Peptidase S8/S53" evidence="13">
    <location>
        <begin position="188"/>
        <end position="482"/>
    </location>
</feature>
<feature type="active site" description="Charge relay system" evidence="9">
    <location>
        <position position="197"/>
    </location>
</feature>
<dbReference type="Gene3D" id="2.60.120.380">
    <property type="match status" value="1"/>
</dbReference>
<evidence type="ECO:0000256" key="3">
    <source>
        <dbReference type="ARBA" id="ARBA00022525"/>
    </source>
</evidence>
<evidence type="ECO:0000259" key="13">
    <source>
        <dbReference type="Pfam" id="PF00082"/>
    </source>
</evidence>
<dbReference type="PRINTS" id="PR00723">
    <property type="entry name" value="SUBTILISIN"/>
</dbReference>
<evidence type="ECO:0000313" key="14">
    <source>
        <dbReference type="EMBL" id="PND38802.1"/>
    </source>
</evidence>
<feature type="region of interest" description="Disordered" evidence="11">
    <location>
        <begin position="224"/>
        <end position="252"/>
    </location>
</feature>
<dbReference type="PROSITE" id="PS51892">
    <property type="entry name" value="SUBTILASE"/>
    <property type="match status" value="1"/>
</dbReference>
<sequence>MKSLSSSSSSRRPHRFSPKPVALALALLAATSAAQAGQSVAEADAPGSRVVQSSDTDRLIVKYFDASEAAMEDGRKVIRARALDTNTLNQRVDRARQLAAERGLQLRMLRQSGLGSHVLSLDRPLPLAEVQALAARIKAEDATVEYAEPDRKMYALLTPNDSQYNQQWDLSEATGGIRAPAAWDQATGSGVVVAVIDTGIRPHADLAGQTVAGYDMIADVATANDGNGRDSDPSDPGDWNTAGQCGGGGARNSSWHGTHVAGTIAARTNNAAGIAGIAFNAKVQAVRVLGRCGGYNSDIADGMIWASGGTVPGVPANATPAKVLNLSLGGSGACDNTSQNAINGARSRGAVVVVAAGNSNANAANFTPANCSGVITVAATDRYGARAPYSNYGSVVALAAPGGNTGAGTSNGILSTLNAGTSSPGADSYAFYQGTSMAAPHVAGVAALMFSKKPTATPDEIASKLKSSARPFPGSCSQCGSGLLDANAAVLAMSDTLPPPFDEVEPNNTRAQANAVTTPRTLRAALGTSSDTDYFRVSLPAGSTLRASLPMPNGSTDYDLQIYNSAGTVVARSELDVGVTDNASYRNTSATTQNFFVRVVYYSGSTAVPYSLSLSW</sequence>
<dbReference type="SUPFAM" id="SSF89260">
    <property type="entry name" value="Collagen-binding domain"/>
    <property type="match status" value="1"/>
</dbReference>
<dbReference type="Gene3D" id="3.40.50.200">
    <property type="entry name" value="Peptidase S8/S53 domain"/>
    <property type="match status" value="1"/>
</dbReference>
<name>A0A2N8KZG6_9BURK</name>
<keyword evidence="7 9" id="KW-0720">Serine protease</keyword>
<feature type="active site" description="Charge relay system" evidence="9">
    <location>
        <position position="256"/>
    </location>
</feature>
<evidence type="ECO:0000256" key="10">
    <source>
        <dbReference type="RuleBase" id="RU003355"/>
    </source>
</evidence>
<protein>
    <submittedName>
        <fullName evidence="14">Peptidase S8</fullName>
    </submittedName>
</protein>
<feature type="active site" description="Charge relay system" evidence="9">
    <location>
        <position position="436"/>
    </location>
</feature>
<dbReference type="InterPro" id="IPR015500">
    <property type="entry name" value="Peptidase_S8_subtilisin-rel"/>
</dbReference>
<dbReference type="GO" id="GO:0006508">
    <property type="term" value="P:proteolysis"/>
    <property type="evidence" value="ECO:0007669"/>
    <property type="project" value="UniProtKB-KW"/>
</dbReference>
<dbReference type="PROSITE" id="PS00138">
    <property type="entry name" value="SUBTILASE_SER"/>
    <property type="match status" value="1"/>
</dbReference>
<dbReference type="PROSITE" id="PS00137">
    <property type="entry name" value="SUBTILASE_HIS"/>
    <property type="match status" value="1"/>
</dbReference>
<dbReference type="SUPFAM" id="SSF52743">
    <property type="entry name" value="Subtilisin-like"/>
    <property type="match status" value="1"/>
</dbReference>
<evidence type="ECO:0000313" key="15">
    <source>
        <dbReference type="Proteomes" id="UP000235916"/>
    </source>
</evidence>